<accession>A0A4V1IZK9</accession>
<proteinExistence type="predicted"/>
<dbReference type="Proteomes" id="UP000281549">
    <property type="component" value="Unassembled WGS sequence"/>
</dbReference>
<organism evidence="1 2">
    <name type="scientific">Rozella allomycis (strain CSF55)</name>
    <dbReference type="NCBI Taxonomy" id="988480"/>
    <lineage>
        <taxon>Eukaryota</taxon>
        <taxon>Fungi</taxon>
        <taxon>Fungi incertae sedis</taxon>
        <taxon>Cryptomycota</taxon>
        <taxon>Cryptomycota incertae sedis</taxon>
        <taxon>Rozella</taxon>
    </lineage>
</organism>
<gene>
    <name evidence="1" type="ORF">ROZALSC1DRAFT_23259</name>
</gene>
<evidence type="ECO:0000313" key="1">
    <source>
        <dbReference type="EMBL" id="RKP18419.1"/>
    </source>
</evidence>
<sequence>MSPVSEFKLSAPYGHFVTHSMEKDKLNSGVTTRNLTIICKLSSKVNFHAWKTLITFYPKSYNLCDTLLSLPNDNDLILHCRTNHAKDLGCNKLDSYQPKELKKKVTVSNFKCESLKWSGEITDGAGKCKTIGFLSVVRGMMISSNNMELTQ</sequence>
<name>A0A4V1IZK9_ROZAC</name>
<evidence type="ECO:0000313" key="2">
    <source>
        <dbReference type="Proteomes" id="UP000281549"/>
    </source>
</evidence>
<dbReference type="EMBL" id="ML005465">
    <property type="protein sequence ID" value="RKP18419.1"/>
    <property type="molecule type" value="Genomic_DNA"/>
</dbReference>
<dbReference type="AlphaFoldDB" id="A0A4V1IZK9"/>
<reference evidence="2" key="1">
    <citation type="journal article" date="2018" name="Nat. Microbiol.">
        <title>Leveraging single-cell genomics to expand the fungal tree of life.</title>
        <authorList>
            <person name="Ahrendt S.R."/>
            <person name="Quandt C.A."/>
            <person name="Ciobanu D."/>
            <person name="Clum A."/>
            <person name="Salamov A."/>
            <person name="Andreopoulos B."/>
            <person name="Cheng J.F."/>
            <person name="Woyke T."/>
            <person name="Pelin A."/>
            <person name="Henrissat B."/>
            <person name="Reynolds N.K."/>
            <person name="Benny G.L."/>
            <person name="Smith M.E."/>
            <person name="James T.Y."/>
            <person name="Grigoriev I.V."/>
        </authorList>
    </citation>
    <scope>NUCLEOTIDE SEQUENCE [LARGE SCALE GENOMIC DNA]</scope>
    <source>
        <strain evidence="2">CSF55</strain>
    </source>
</reference>
<protein>
    <submittedName>
        <fullName evidence="1">Uncharacterized protein</fullName>
    </submittedName>
</protein>